<evidence type="ECO:0000313" key="3">
    <source>
        <dbReference type="EnsemblMetazoa" id="ACOM027985-PA.1"/>
    </source>
</evidence>
<feature type="compositionally biased region" description="Low complexity" evidence="1">
    <location>
        <begin position="88"/>
        <end position="100"/>
    </location>
</feature>
<dbReference type="EnsemblMetazoa" id="ACOM027985-RA">
    <property type="protein sequence ID" value="ACOM027985-PA.1"/>
    <property type="gene ID" value="ACOM027985"/>
</dbReference>
<reference evidence="3" key="1">
    <citation type="submission" date="2022-08" db="UniProtKB">
        <authorList>
            <consortium name="EnsemblMetazoa"/>
        </authorList>
    </citation>
    <scope>IDENTIFICATION</scope>
</reference>
<accession>A0A8W7PAB4</accession>
<evidence type="ECO:0008006" key="4">
    <source>
        <dbReference type="Google" id="ProtNLM"/>
    </source>
</evidence>
<protein>
    <recommendedName>
        <fullName evidence="4">Secreted protein</fullName>
    </recommendedName>
</protein>
<evidence type="ECO:0000256" key="2">
    <source>
        <dbReference type="SAM" id="SignalP"/>
    </source>
</evidence>
<sequence>MVMLVVMVVVMLGRHHRAAGGHDRGVADDAVDGEVVDEVSGWEEQRDCSLDSLRTRSAWLSCVSIAVMSVFSRSICDSTRAFSRCSSDISASSDSRSSPAPDDPPAPPLSPLPTPAVPSLPTRCSPCCCCCCCAFGSCIRVPDRRWERDIEELGDSAPCDDPIAPFGRLFAVLPPLRVS</sequence>
<evidence type="ECO:0000256" key="1">
    <source>
        <dbReference type="SAM" id="MobiDB-lite"/>
    </source>
</evidence>
<feature type="chain" id="PRO_5036496441" description="Secreted protein" evidence="2">
    <location>
        <begin position="21"/>
        <end position="179"/>
    </location>
</feature>
<feature type="region of interest" description="Disordered" evidence="1">
    <location>
        <begin position="88"/>
        <end position="114"/>
    </location>
</feature>
<name>A0A8W7PAB4_ANOCL</name>
<keyword evidence="2" id="KW-0732">Signal</keyword>
<feature type="signal peptide" evidence="2">
    <location>
        <begin position="1"/>
        <end position="20"/>
    </location>
</feature>
<dbReference type="Proteomes" id="UP000075882">
    <property type="component" value="Unassembled WGS sequence"/>
</dbReference>
<feature type="compositionally biased region" description="Pro residues" evidence="1">
    <location>
        <begin position="101"/>
        <end position="114"/>
    </location>
</feature>
<proteinExistence type="predicted"/>
<dbReference type="AlphaFoldDB" id="A0A8W7PAB4"/>
<organism evidence="3">
    <name type="scientific">Anopheles coluzzii</name>
    <name type="common">African malaria mosquito</name>
    <dbReference type="NCBI Taxonomy" id="1518534"/>
    <lineage>
        <taxon>Eukaryota</taxon>
        <taxon>Metazoa</taxon>
        <taxon>Ecdysozoa</taxon>
        <taxon>Arthropoda</taxon>
        <taxon>Hexapoda</taxon>
        <taxon>Insecta</taxon>
        <taxon>Pterygota</taxon>
        <taxon>Neoptera</taxon>
        <taxon>Endopterygota</taxon>
        <taxon>Diptera</taxon>
        <taxon>Nematocera</taxon>
        <taxon>Culicoidea</taxon>
        <taxon>Culicidae</taxon>
        <taxon>Anophelinae</taxon>
        <taxon>Anopheles</taxon>
    </lineage>
</organism>